<reference evidence="3 4" key="1">
    <citation type="submission" date="2019-08" db="EMBL/GenBank/DDBJ databases">
        <title>Bradyrhizobium hipponensis sp. nov., a rhizobium isolated from a Lupinus angustifolius root nodule in Tunisia.</title>
        <authorList>
            <person name="Off K."/>
            <person name="Rejili M."/>
            <person name="Mars M."/>
            <person name="Brachmann A."/>
            <person name="Marin M."/>
        </authorList>
    </citation>
    <scope>NUCLEOTIDE SEQUENCE [LARGE SCALE GENOMIC DNA]</scope>
    <source>
        <strain evidence="4">aSej3</strain>
    </source>
</reference>
<evidence type="ECO:0000259" key="2">
    <source>
        <dbReference type="Pfam" id="PF20796"/>
    </source>
</evidence>
<evidence type="ECO:0000313" key="3">
    <source>
        <dbReference type="EMBL" id="TYO67400.1"/>
    </source>
</evidence>
<name>A0A5S4YSN9_9BRAD</name>
<feature type="compositionally biased region" description="Polar residues" evidence="1">
    <location>
        <begin position="367"/>
        <end position="376"/>
    </location>
</feature>
<dbReference type="RefSeq" id="WP_148738157.1">
    <property type="nucleotide sequence ID" value="NZ_VSTH01000018.1"/>
</dbReference>
<dbReference type="AlphaFoldDB" id="A0A5S4YSN9"/>
<dbReference type="Proteomes" id="UP000324797">
    <property type="component" value="Unassembled WGS sequence"/>
</dbReference>
<evidence type="ECO:0000313" key="4">
    <source>
        <dbReference type="Proteomes" id="UP000324797"/>
    </source>
</evidence>
<keyword evidence="4" id="KW-1185">Reference proteome</keyword>
<feature type="domain" description="PD-(D/E)XK nuclease-like" evidence="2">
    <location>
        <begin position="32"/>
        <end position="325"/>
    </location>
</feature>
<proteinExistence type="predicted"/>
<sequence length="376" mass="42157">MQPTALADITPLSRVPLIPENIVRRHNVHFEIDTRFRRAARFLQYLWLTDHGIPTGIHVQGTGEDAVTMDIGSCLSAEAAEAGKNFLSPAIHGLVRHELIMREEGAMIDEDRLFRNALSSMPLVFNLFGPMVIDLRLATAVFRALLPDFVNTVESIRFEHSPGRHDDRFLSDGTAVDVAMSIITPDGEVATIFVEVKYSEDMTGPAARLRPRYDDASRQVGLFKDPDSQLLRSLALEQLWREHMIAQLAVNHGNTSRALFITIAPKLNRRANAAFRVYRSELRDAEEGRADHVGFQSLDLEEVIKALATTDASEMARKLWARYCDFERVYRLALDEFPDTACLNINTADADQIAKVPASRQRRRSKTSGSSSNANK</sequence>
<feature type="region of interest" description="Disordered" evidence="1">
    <location>
        <begin position="355"/>
        <end position="376"/>
    </location>
</feature>
<accession>A0A5S4YSN9</accession>
<dbReference type="InterPro" id="IPR048822">
    <property type="entry name" value="PDDEXK_13"/>
</dbReference>
<dbReference type="Pfam" id="PF20796">
    <property type="entry name" value="PDDEXK_13"/>
    <property type="match status" value="1"/>
</dbReference>
<comment type="caution">
    <text evidence="3">The sequence shown here is derived from an EMBL/GenBank/DDBJ whole genome shotgun (WGS) entry which is preliminary data.</text>
</comment>
<organism evidence="3 4">
    <name type="scientific">Bradyrhizobium hipponense</name>
    <dbReference type="NCBI Taxonomy" id="2605638"/>
    <lineage>
        <taxon>Bacteria</taxon>
        <taxon>Pseudomonadati</taxon>
        <taxon>Pseudomonadota</taxon>
        <taxon>Alphaproteobacteria</taxon>
        <taxon>Hyphomicrobiales</taxon>
        <taxon>Nitrobacteraceae</taxon>
        <taxon>Bradyrhizobium</taxon>
    </lineage>
</organism>
<protein>
    <recommendedName>
        <fullName evidence="2">PD-(D/E)XK nuclease-like domain-containing protein</fullName>
    </recommendedName>
</protein>
<gene>
    <name evidence="3" type="ORF">FXV83_05310</name>
</gene>
<evidence type="ECO:0000256" key="1">
    <source>
        <dbReference type="SAM" id="MobiDB-lite"/>
    </source>
</evidence>
<dbReference type="EMBL" id="VSTH01000018">
    <property type="protein sequence ID" value="TYO67400.1"/>
    <property type="molecule type" value="Genomic_DNA"/>
</dbReference>